<dbReference type="PROSITE" id="PS51257">
    <property type="entry name" value="PROKAR_LIPOPROTEIN"/>
    <property type="match status" value="1"/>
</dbReference>
<gene>
    <name evidence="3" type="ORF">GCM10011614_13940</name>
</gene>
<dbReference type="AlphaFoldDB" id="A0A918UFB7"/>
<dbReference type="RefSeq" id="WP_189620409.1">
    <property type="nucleotide sequence ID" value="NZ_BMZA01000003.1"/>
</dbReference>
<dbReference type="Proteomes" id="UP000648075">
    <property type="component" value="Unassembled WGS sequence"/>
</dbReference>
<evidence type="ECO:0000256" key="1">
    <source>
        <dbReference type="SAM" id="SignalP"/>
    </source>
</evidence>
<evidence type="ECO:0000313" key="3">
    <source>
        <dbReference type="EMBL" id="GGZ00138.1"/>
    </source>
</evidence>
<dbReference type="InterPro" id="IPR012338">
    <property type="entry name" value="Beta-lactam/transpept-like"/>
</dbReference>
<dbReference type="PANTHER" id="PTHR43283">
    <property type="entry name" value="BETA-LACTAMASE-RELATED"/>
    <property type="match status" value="1"/>
</dbReference>
<reference evidence="3" key="2">
    <citation type="submission" date="2020-09" db="EMBL/GenBank/DDBJ databases">
        <authorList>
            <person name="Sun Q."/>
            <person name="Kim S."/>
        </authorList>
    </citation>
    <scope>NUCLEOTIDE SEQUENCE</scope>
    <source>
        <strain evidence="3">KCTC 32255</strain>
    </source>
</reference>
<keyword evidence="1" id="KW-0732">Signal</keyword>
<dbReference type="EMBL" id="BMZA01000003">
    <property type="protein sequence ID" value="GGZ00138.1"/>
    <property type="molecule type" value="Genomic_DNA"/>
</dbReference>
<reference evidence="3" key="1">
    <citation type="journal article" date="2014" name="Int. J. Syst. Evol. Microbiol.">
        <title>Complete genome sequence of Corynebacterium casei LMG S-19264T (=DSM 44701T), isolated from a smear-ripened cheese.</title>
        <authorList>
            <consortium name="US DOE Joint Genome Institute (JGI-PGF)"/>
            <person name="Walter F."/>
            <person name="Albersmeier A."/>
            <person name="Kalinowski J."/>
            <person name="Ruckert C."/>
        </authorList>
    </citation>
    <scope>NUCLEOTIDE SEQUENCE</scope>
    <source>
        <strain evidence="3">KCTC 32255</strain>
    </source>
</reference>
<dbReference type="SUPFAM" id="SSF56601">
    <property type="entry name" value="beta-lactamase/transpeptidase-like"/>
    <property type="match status" value="1"/>
</dbReference>
<sequence length="377" mass="40053">MPVRRLSLIAALAMLPALTGCGGSQPDAPPPPSREAEAAIASDGGAPHDALGRAIDALFDADAVGETRALLIMKRGSVIAERYGPGFDAGSRLQGWSMSQCLTALTIGQLVSDGRLRLNETASIPAWQRPGDPRGAIILRQLLQMRSGLRHREDAVPARTSDRFRMLFLDGRDDMAAYAEAQPLAAPAGQAFAISSATGVILADLAARALTDSRDPRVRAALVSEYMRTRILEPVGMTSTVIGFDRAGTMIGSSMMEATARDWARVGELLRHTGSVKGAQILPRRWIQFMLAPSPRNPAYGAGVWLNRPAEKGLPSPLWPGVAPESLFGCLGEQGQAVLGSPDQLLTVVRLGATAPDKAAALHDRLGDLLALFPGYR</sequence>
<organism evidence="3 4">
    <name type="scientific">Novosphingobium colocasiae</name>
    <dbReference type="NCBI Taxonomy" id="1256513"/>
    <lineage>
        <taxon>Bacteria</taxon>
        <taxon>Pseudomonadati</taxon>
        <taxon>Pseudomonadota</taxon>
        <taxon>Alphaproteobacteria</taxon>
        <taxon>Sphingomonadales</taxon>
        <taxon>Sphingomonadaceae</taxon>
        <taxon>Novosphingobium</taxon>
    </lineage>
</organism>
<proteinExistence type="predicted"/>
<dbReference type="PANTHER" id="PTHR43283:SF7">
    <property type="entry name" value="BETA-LACTAMASE-RELATED DOMAIN-CONTAINING PROTEIN"/>
    <property type="match status" value="1"/>
</dbReference>
<dbReference type="InterPro" id="IPR001466">
    <property type="entry name" value="Beta-lactam-related"/>
</dbReference>
<feature type="signal peptide" evidence="1">
    <location>
        <begin position="1"/>
        <end position="19"/>
    </location>
</feature>
<dbReference type="InterPro" id="IPR050789">
    <property type="entry name" value="Diverse_Enzym_Activities"/>
</dbReference>
<accession>A0A918UFB7</accession>
<name>A0A918UFB7_9SPHN</name>
<feature type="domain" description="Beta-lactamase-related" evidence="2">
    <location>
        <begin position="69"/>
        <end position="365"/>
    </location>
</feature>
<feature type="chain" id="PRO_5037320130" description="Beta-lactamase-related domain-containing protein" evidence="1">
    <location>
        <begin position="20"/>
        <end position="377"/>
    </location>
</feature>
<evidence type="ECO:0000259" key="2">
    <source>
        <dbReference type="Pfam" id="PF00144"/>
    </source>
</evidence>
<protein>
    <recommendedName>
        <fullName evidence="2">Beta-lactamase-related domain-containing protein</fullName>
    </recommendedName>
</protein>
<dbReference type="Gene3D" id="3.40.710.10">
    <property type="entry name" value="DD-peptidase/beta-lactamase superfamily"/>
    <property type="match status" value="1"/>
</dbReference>
<dbReference type="Pfam" id="PF00144">
    <property type="entry name" value="Beta-lactamase"/>
    <property type="match status" value="1"/>
</dbReference>
<evidence type="ECO:0000313" key="4">
    <source>
        <dbReference type="Proteomes" id="UP000648075"/>
    </source>
</evidence>
<keyword evidence="4" id="KW-1185">Reference proteome</keyword>
<comment type="caution">
    <text evidence="3">The sequence shown here is derived from an EMBL/GenBank/DDBJ whole genome shotgun (WGS) entry which is preliminary data.</text>
</comment>